<evidence type="ECO:0000256" key="7">
    <source>
        <dbReference type="ARBA" id="ARBA00023125"/>
    </source>
</evidence>
<evidence type="ECO:0000256" key="5">
    <source>
        <dbReference type="ARBA" id="ARBA00023012"/>
    </source>
</evidence>
<comment type="function">
    <text evidence="9">May play the central regulatory role in sporulation. It may be an element of the effector pathway responsible for the activation of sporulation genes in response to nutritional stress. Spo0A may act in concert with spo0H (a sigma factor) to control the expression of some genes that are critical to the sporulation process.</text>
</comment>
<dbReference type="PANTHER" id="PTHR42713">
    <property type="entry name" value="HISTIDINE KINASE-RELATED"/>
    <property type="match status" value="1"/>
</dbReference>
<dbReference type="SMART" id="SM00448">
    <property type="entry name" value="REC"/>
    <property type="match status" value="1"/>
</dbReference>
<dbReference type="Pfam" id="PF12833">
    <property type="entry name" value="HTH_18"/>
    <property type="match status" value="1"/>
</dbReference>
<comment type="subcellular location">
    <subcellularLocation>
        <location evidence="1">Cytoplasm</location>
    </subcellularLocation>
</comment>
<dbReference type="EMBL" id="AP023368">
    <property type="protein sequence ID" value="BCJ98574.1"/>
    <property type="molecule type" value="Genomic_DNA"/>
</dbReference>
<dbReference type="PROSITE" id="PS50110">
    <property type="entry name" value="RESPONSE_REGULATORY"/>
    <property type="match status" value="1"/>
</dbReference>
<dbReference type="Gene3D" id="3.40.50.2300">
    <property type="match status" value="1"/>
</dbReference>
<dbReference type="SUPFAM" id="SSF46689">
    <property type="entry name" value="Homeodomain-like"/>
    <property type="match status" value="1"/>
</dbReference>
<keyword evidence="4 10" id="KW-0597">Phosphoprotein</keyword>
<keyword evidence="7 13" id="KW-0238">DNA-binding</keyword>
<feature type="domain" description="HTH araC/xylS-type" evidence="11">
    <location>
        <begin position="415"/>
        <end position="513"/>
    </location>
</feature>
<evidence type="ECO:0000256" key="8">
    <source>
        <dbReference type="ARBA" id="ARBA00023163"/>
    </source>
</evidence>
<feature type="modified residue" description="4-aspartylphosphate" evidence="10">
    <location>
        <position position="55"/>
    </location>
</feature>
<organism evidence="13 14">
    <name type="scientific">Anaerocolumna chitinilytica</name>
    <dbReference type="NCBI Taxonomy" id="1727145"/>
    <lineage>
        <taxon>Bacteria</taxon>
        <taxon>Bacillati</taxon>
        <taxon>Bacillota</taxon>
        <taxon>Clostridia</taxon>
        <taxon>Lachnospirales</taxon>
        <taxon>Lachnospiraceae</taxon>
        <taxon>Anaerocolumna</taxon>
    </lineage>
</organism>
<dbReference type="Proteomes" id="UP000515703">
    <property type="component" value="Chromosome"/>
</dbReference>
<dbReference type="InterPro" id="IPR020449">
    <property type="entry name" value="Tscrpt_reg_AraC-type_HTH"/>
</dbReference>
<evidence type="ECO:0000313" key="14">
    <source>
        <dbReference type="Proteomes" id="UP000515703"/>
    </source>
</evidence>
<dbReference type="SMART" id="SM00342">
    <property type="entry name" value="HTH_ARAC"/>
    <property type="match status" value="1"/>
</dbReference>
<evidence type="ECO:0000256" key="10">
    <source>
        <dbReference type="PROSITE-ProRule" id="PRU00169"/>
    </source>
</evidence>
<protein>
    <recommendedName>
        <fullName evidence="2">Stage 0 sporulation protein A homolog</fullName>
    </recommendedName>
</protein>
<dbReference type="InterPro" id="IPR001789">
    <property type="entry name" value="Sig_transdc_resp-reg_receiver"/>
</dbReference>
<evidence type="ECO:0000256" key="1">
    <source>
        <dbReference type="ARBA" id="ARBA00004496"/>
    </source>
</evidence>
<dbReference type="PROSITE" id="PS01124">
    <property type="entry name" value="HTH_ARAC_FAMILY_2"/>
    <property type="match status" value="1"/>
</dbReference>
<dbReference type="InterPro" id="IPR018060">
    <property type="entry name" value="HTH_AraC"/>
</dbReference>
<name>A0A7I8DMM3_9FIRM</name>
<dbReference type="Gene3D" id="1.10.10.60">
    <property type="entry name" value="Homeodomain-like"/>
    <property type="match status" value="2"/>
</dbReference>
<dbReference type="InterPro" id="IPR018062">
    <property type="entry name" value="HTH_AraC-typ_CS"/>
</dbReference>
<keyword evidence="3" id="KW-0963">Cytoplasm</keyword>
<dbReference type="GO" id="GO:0003700">
    <property type="term" value="F:DNA-binding transcription factor activity"/>
    <property type="evidence" value="ECO:0007669"/>
    <property type="project" value="InterPro"/>
</dbReference>
<dbReference type="SUPFAM" id="SSF52172">
    <property type="entry name" value="CheY-like"/>
    <property type="match status" value="1"/>
</dbReference>
<dbReference type="KEGG" id="acht:bsdcttw_16150"/>
<dbReference type="RefSeq" id="WP_185258893.1">
    <property type="nucleotide sequence ID" value="NZ_AP023368.1"/>
</dbReference>
<feature type="domain" description="Response regulatory" evidence="12">
    <location>
        <begin position="3"/>
        <end position="120"/>
    </location>
</feature>
<keyword evidence="8" id="KW-0804">Transcription</keyword>
<evidence type="ECO:0000256" key="2">
    <source>
        <dbReference type="ARBA" id="ARBA00018672"/>
    </source>
</evidence>
<keyword evidence="5" id="KW-0902">Two-component regulatory system</keyword>
<evidence type="ECO:0000259" key="12">
    <source>
        <dbReference type="PROSITE" id="PS50110"/>
    </source>
</evidence>
<accession>A0A7I8DMM3</accession>
<evidence type="ECO:0000256" key="4">
    <source>
        <dbReference type="ARBA" id="ARBA00022553"/>
    </source>
</evidence>
<dbReference type="InterPro" id="IPR009057">
    <property type="entry name" value="Homeodomain-like_sf"/>
</dbReference>
<proteinExistence type="predicted"/>
<evidence type="ECO:0000256" key="3">
    <source>
        <dbReference type="ARBA" id="ARBA00022490"/>
    </source>
</evidence>
<reference evidence="13 14" key="2">
    <citation type="submission" date="2020-08" db="EMBL/GenBank/DDBJ databases">
        <authorList>
            <person name="Ueki A."/>
            <person name="Tonouchi A."/>
        </authorList>
    </citation>
    <scope>NUCLEOTIDE SEQUENCE [LARGE SCALE GENOMIC DNA]</scope>
    <source>
        <strain evidence="13 14">CTTW</strain>
    </source>
</reference>
<dbReference type="InterPro" id="IPR011006">
    <property type="entry name" value="CheY-like_superfamily"/>
</dbReference>
<evidence type="ECO:0000313" key="13">
    <source>
        <dbReference type="EMBL" id="BCJ98574.1"/>
    </source>
</evidence>
<evidence type="ECO:0000259" key="11">
    <source>
        <dbReference type="PROSITE" id="PS01124"/>
    </source>
</evidence>
<dbReference type="PROSITE" id="PS00041">
    <property type="entry name" value="HTH_ARAC_FAMILY_1"/>
    <property type="match status" value="1"/>
</dbReference>
<dbReference type="PRINTS" id="PR00032">
    <property type="entry name" value="HTHARAC"/>
</dbReference>
<dbReference type="GO" id="GO:0000160">
    <property type="term" value="P:phosphorelay signal transduction system"/>
    <property type="evidence" value="ECO:0007669"/>
    <property type="project" value="UniProtKB-KW"/>
</dbReference>
<dbReference type="AlphaFoldDB" id="A0A7I8DMM3"/>
<dbReference type="PANTHER" id="PTHR42713:SF3">
    <property type="entry name" value="TRANSCRIPTIONAL REGULATORY PROTEIN HPTR"/>
    <property type="match status" value="1"/>
</dbReference>
<evidence type="ECO:0000256" key="6">
    <source>
        <dbReference type="ARBA" id="ARBA00023015"/>
    </source>
</evidence>
<dbReference type="CDD" id="cd17536">
    <property type="entry name" value="REC_YesN-like"/>
    <property type="match status" value="1"/>
</dbReference>
<dbReference type="GO" id="GO:0005737">
    <property type="term" value="C:cytoplasm"/>
    <property type="evidence" value="ECO:0007669"/>
    <property type="project" value="UniProtKB-SubCell"/>
</dbReference>
<reference evidence="13 14" key="1">
    <citation type="submission" date="2020-08" db="EMBL/GenBank/DDBJ databases">
        <title>Draft genome sequencing of an Anaerocolumna strain isolated from anoxic soil subjected to BSD treatment.</title>
        <authorList>
            <person name="Uek A."/>
            <person name="Tonouchi A."/>
        </authorList>
    </citation>
    <scope>NUCLEOTIDE SEQUENCE [LARGE SCALE GENOMIC DNA]</scope>
    <source>
        <strain evidence="13 14">CTTW</strain>
    </source>
</reference>
<keyword evidence="6" id="KW-0805">Transcription regulation</keyword>
<dbReference type="GO" id="GO:0043565">
    <property type="term" value="F:sequence-specific DNA binding"/>
    <property type="evidence" value="ECO:0007669"/>
    <property type="project" value="InterPro"/>
</dbReference>
<sequence>MYTVLIADDEAIIRRGLKKIIDWEMLGFNIIGEASNGVETLAEINKTKPDIVLLDIKMPGMDGLEVLNNARSNKYKGKVIILSGYSDFKYAQEAIRYDVKYYLTKPIDVNELKAALSSLSDQIKEESAHRLTINHYKEKAENTILLDLLQGTADLSNINFDDLHLNANIYQVLIYEKYSRNIADITYHFSELLKVTNQDNSSFHSVNAGNNEVIILKGEFAILKFKEFLKHFERELKPQKGSPLDSLFITYGRTVTSPKDIHISYKDSFSLLQRRFFCEIDQHTIGYEQLPENNSNAYYMTHELLLDYCARLVAYIQSFNRKAVADTLHNLEIKLYNSQDSIHDIKLFLTDLFIEIKDKLNNLYSAKKLTIPTNAQIIDFIQTKNYLYEIFLFFTEQFEVVMNCIGNFSRDSVIDDILYYIQHNYMENIRLENIASLFGYNSSYLGKIFNLKIGESFNSYVDKIRIESSKELLKQKSLKIYEIAEKVGYQNTDYFYMKFKKNTGLTPAEYRKKDL</sequence>
<dbReference type="Pfam" id="PF00072">
    <property type="entry name" value="Response_reg"/>
    <property type="match status" value="1"/>
</dbReference>
<keyword evidence="14" id="KW-1185">Reference proteome</keyword>
<evidence type="ECO:0000256" key="9">
    <source>
        <dbReference type="ARBA" id="ARBA00024867"/>
    </source>
</evidence>
<gene>
    <name evidence="13" type="ORF">bsdcttw_16150</name>
</gene>
<dbReference type="InterPro" id="IPR051552">
    <property type="entry name" value="HptR"/>
</dbReference>